<dbReference type="InterPro" id="IPR037274">
    <property type="entry name" value="Znf_CHY_sf"/>
</dbReference>
<evidence type="ECO:0000259" key="5">
    <source>
        <dbReference type="PROSITE" id="PS50089"/>
    </source>
</evidence>
<dbReference type="Pfam" id="PF13639">
    <property type="entry name" value="zf-RING_2"/>
    <property type="match status" value="1"/>
</dbReference>
<evidence type="ECO:0000259" key="6">
    <source>
        <dbReference type="PROSITE" id="PS51266"/>
    </source>
</evidence>
<dbReference type="EMBL" id="CALNXJ010000019">
    <property type="protein sequence ID" value="CAH3122673.1"/>
    <property type="molecule type" value="Genomic_DNA"/>
</dbReference>
<dbReference type="InterPro" id="IPR013083">
    <property type="entry name" value="Znf_RING/FYVE/PHD"/>
</dbReference>
<dbReference type="Pfam" id="PF05495">
    <property type="entry name" value="zf-CHY"/>
    <property type="match status" value="1"/>
</dbReference>
<dbReference type="SMART" id="SM00184">
    <property type="entry name" value="RING"/>
    <property type="match status" value="1"/>
</dbReference>
<evidence type="ECO:0000256" key="3">
    <source>
        <dbReference type="ARBA" id="ARBA00022833"/>
    </source>
</evidence>
<comment type="caution">
    <text evidence="8">The sequence shown here is derived from an EMBL/GenBank/DDBJ whole genome shotgun (WGS) entry which is preliminary data.</text>
</comment>
<dbReference type="PANTHER" id="PTHR21319:SF53">
    <property type="entry name" value="RING FINGER AND CHY ZINC FINGER DOMAIN-CONTAINING PROTEIN 1"/>
    <property type="match status" value="1"/>
</dbReference>
<dbReference type="Gene3D" id="3.30.40.10">
    <property type="entry name" value="Zinc/RING finger domain, C3HC4 (zinc finger)"/>
    <property type="match status" value="1"/>
</dbReference>
<keyword evidence="9" id="KW-1185">Reference proteome</keyword>
<evidence type="ECO:0000256" key="1">
    <source>
        <dbReference type="ARBA" id="ARBA00022723"/>
    </source>
</evidence>
<evidence type="ECO:0000313" key="9">
    <source>
        <dbReference type="Proteomes" id="UP001159428"/>
    </source>
</evidence>
<dbReference type="GO" id="GO:0006511">
    <property type="term" value="P:ubiquitin-dependent protein catabolic process"/>
    <property type="evidence" value="ECO:0007669"/>
    <property type="project" value="TreeGrafter"/>
</dbReference>
<accession>A0AAU9WQP1</accession>
<dbReference type="SUPFAM" id="SSF57850">
    <property type="entry name" value="RING/U-box"/>
    <property type="match status" value="1"/>
</dbReference>
<dbReference type="InterPro" id="IPR017921">
    <property type="entry name" value="Znf_CTCHY"/>
</dbReference>
<keyword evidence="1" id="KW-0479">Metal-binding</keyword>
<feature type="domain" description="RING-type" evidence="5">
    <location>
        <begin position="144"/>
        <end position="187"/>
    </location>
</feature>
<dbReference type="PANTHER" id="PTHR21319">
    <property type="entry name" value="RING FINGER AND CHY ZINC FINGER DOMAIN-CONTAINING PROTEIN 1"/>
    <property type="match status" value="1"/>
</dbReference>
<dbReference type="Proteomes" id="UP001159428">
    <property type="component" value="Unassembled WGS sequence"/>
</dbReference>
<keyword evidence="3" id="KW-0862">Zinc</keyword>
<evidence type="ECO:0000259" key="7">
    <source>
        <dbReference type="PROSITE" id="PS51270"/>
    </source>
</evidence>
<dbReference type="GO" id="GO:0005634">
    <property type="term" value="C:nucleus"/>
    <property type="evidence" value="ECO:0007669"/>
    <property type="project" value="TreeGrafter"/>
</dbReference>
<dbReference type="PROSITE" id="PS51266">
    <property type="entry name" value="ZF_CHY"/>
    <property type="match status" value="1"/>
</dbReference>
<reference evidence="8 9" key="1">
    <citation type="submission" date="2022-05" db="EMBL/GenBank/DDBJ databases">
        <authorList>
            <consortium name="Genoscope - CEA"/>
            <person name="William W."/>
        </authorList>
    </citation>
    <scope>NUCLEOTIDE SEQUENCE [LARGE SCALE GENOMIC DNA]</scope>
</reference>
<dbReference type="PROSITE" id="PS51270">
    <property type="entry name" value="ZF_CTCHY"/>
    <property type="match status" value="1"/>
</dbReference>
<dbReference type="SUPFAM" id="SSF161245">
    <property type="entry name" value="Zinc hairpin stack"/>
    <property type="match status" value="1"/>
</dbReference>
<dbReference type="AlphaFoldDB" id="A0AAU9WQP1"/>
<feature type="domain" description="CHY-type" evidence="6">
    <location>
        <begin position="10"/>
        <end position="78"/>
    </location>
</feature>
<name>A0AAU9WQP1_9CNID</name>
<dbReference type="InterPro" id="IPR037275">
    <property type="entry name" value="Znf_CTCHY_sf"/>
</dbReference>
<organism evidence="8 9">
    <name type="scientific">Pocillopora meandrina</name>
    <dbReference type="NCBI Taxonomy" id="46732"/>
    <lineage>
        <taxon>Eukaryota</taxon>
        <taxon>Metazoa</taxon>
        <taxon>Cnidaria</taxon>
        <taxon>Anthozoa</taxon>
        <taxon>Hexacorallia</taxon>
        <taxon>Scleractinia</taxon>
        <taxon>Astrocoeniina</taxon>
        <taxon>Pocilloporidae</taxon>
        <taxon>Pocillopora</taxon>
    </lineage>
</organism>
<dbReference type="GO" id="GO:0008270">
    <property type="term" value="F:zinc ion binding"/>
    <property type="evidence" value="ECO:0007669"/>
    <property type="project" value="UniProtKB-KW"/>
</dbReference>
<evidence type="ECO:0000256" key="2">
    <source>
        <dbReference type="ARBA" id="ARBA00022771"/>
    </source>
</evidence>
<dbReference type="InterPro" id="IPR001841">
    <property type="entry name" value="Znf_RING"/>
</dbReference>
<feature type="domain" description="CTCHY-type" evidence="7">
    <location>
        <begin position="80"/>
        <end position="143"/>
    </location>
</feature>
<proteinExistence type="predicted"/>
<dbReference type="GO" id="GO:0061630">
    <property type="term" value="F:ubiquitin protein ligase activity"/>
    <property type="evidence" value="ECO:0007669"/>
    <property type="project" value="TreeGrafter"/>
</dbReference>
<evidence type="ECO:0000256" key="4">
    <source>
        <dbReference type="PROSITE-ProRule" id="PRU00601"/>
    </source>
</evidence>
<sequence>MDEVIWIHLKINKMACCEHYVRKCSFLAPCCGKIYPCRFCHDNAEKTHELERKSIQQIKCNQCDKLQAVVSHCTECGIKFGFYFCETCRLYDDRDKGQFHCDLCGVCRVGGKENFFHCLRCDMCYPNSIKRSHVCIEQSSRADCPICMEGLHTSPVPCQVLRCGHLLHQTCFQACLKSQLRLCPLCSTLMV</sequence>
<dbReference type="PROSITE" id="PS50089">
    <property type="entry name" value="ZF_RING_2"/>
    <property type="match status" value="1"/>
</dbReference>
<dbReference type="GO" id="GO:0016567">
    <property type="term" value="P:protein ubiquitination"/>
    <property type="evidence" value="ECO:0007669"/>
    <property type="project" value="TreeGrafter"/>
</dbReference>
<protein>
    <submittedName>
        <fullName evidence="8">Uncharacterized protein</fullName>
    </submittedName>
</protein>
<evidence type="ECO:0000313" key="8">
    <source>
        <dbReference type="EMBL" id="CAH3122673.1"/>
    </source>
</evidence>
<dbReference type="CDD" id="cd16464">
    <property type="entry name" value="RING-H2_Pirh2-like"/>
    <property type="match status" value="1"/>
</dbReference>
<dbReference type="InterPro" id="IPR008913">
    <property type="entry name" value="Znf_CHY"/>
</dbReference>
<dbReference type="SUPFAM" id="SSF161219">
    <property type="entry name" value="CHY zinc finger-like"/>
    <property type="match status" value="1"/>
</dbReference>
<keyword evidence="2 4" id="KW-0863">Zinc-finger</keyword>
<gene>
    <name evidence="8" type="ORF">PMEA_00009737</name>
</gene>